<dbReference type="OrthoDB" id="7871744at2"/>
<dbReference type="AlphaFoldDB" id="A0A066UEI1"/>
<reference evidence="2 3" key="1">
    <citation type="journal article" date="2014" name="Genome Announc.">
        <title>Draft Genome Sequence of Moraxella bovoculi Strain 237T (ATCC BAA-1259T) Isolated from a Calf with Infectious Bovine Keratoconjunctivitis.</title>
        <authorList>
            <person name="Calcutt M.J."/>
            <person name="Foecking M.F."/>
            <person name="Martin N.T."/>
            <person name="Mhlanga-Mutangadura T."/>
            <person name="Reilly T.J."/>
        </authorList>
    </citation>
    <scope>NUCLEOTIDE SEQUENCE [LARGE SCALE GENOMIC DNA]</scope>
    <source>
        <strain evidence="2 3">237</strain>
    </source>
</reference>
<organism evidence="2 3">
    <name type="scientific">Moraxella bovoculi 237</name>
    <dbReference type="NCBI Taxonomy" id="743974"/>
    <lineage>
        <taxon>Bacteria</taxon>
        <taxon>Pseudomonadati</taxon>
        <taxon>Pseudomonadota</taxon>
        <taxon>Gammaproteobacteria</taxon>
        <taxon>Moraxellales</taxon>
        <taxon>Moraxellaceae</taxon>
        <taxon>Moraxella</taxon>
    </lineage>
</organism>
<dbReference type="EMBL" id="AOMT01000005">
    <property type="protein sequence ID" value="KDN25811.1"/>
    <property type="molecule type" value="Genomic_DNA"/>
</dbReference>
<accession>A0A066UEI1</accession>
<dbReference type="Proteomes" id="UP000035860">
    <property type="component" value="Unassembled WGS sequence"/>
</dbReference>
<feature type="domain" description="DUF306" evidence="1">
    <location>
        <begin position="43"/>
        <end position="148"/>
    </location>
</feature>
<dbReference type="RefSeq" id="WP_052585221.1">
    <property type="nucleotide sequence ID" value="NZ_AOMT01000005.1"/>
</dbReference>
<dbReference type="Pfam" id="PF03724">
    <property type="entry name" value="META"/>
    <property type="match status" value="1"/>
</dbReference>
<sequence>MTKTIIQALMLCTPLALLGCQHNNDVATPNRDPTAITKSLADELYDYDWRLVASDDARFNQFIEARSVYLTAAEDRLSFGVGCNVHSAGFTLVKDVLTISDGVAATSKACDPSAHEAERALVASFNNAKLTLKVQNDRQAVLTHTHQDKSWTWQGVKKPDVLYGEPVALYWEIEPEPILCANNAPNCLKVRNVRYDEQGIKMGAGAWREFDDVIEGYHHEAGVSKIIRLKAYTDKSTGETFYVYDGTVEYGLADR</sequence>
<dbReference type="eggNOG" id="COG3187">
    <property type="taxonomic scope" value="Bacteria"/>
</dbReference>
<gene>
    <name evidence="2" type="ORF">MBO_01405</name>
</gene>
<comment type="caution">
    <text evidence="2">The sequence shown here is derived from an EMBL/GenBank/DDBJ whole genome shotgun (WGS) entry which is preliminary data.</text>
</comment>
<dbReference type="InterPro" id="IPR038670">
    <property type="entry name" value="HslJ-like_sf"/>
</dbReference>
<dbReference type="InterPro" id="IPR005184">
    <property type="entry name" value="DUF306_Meta_HslJ"/>
</dbReference>
<protein>
    <recommendedName>
        <fullName evidence="1">DUF306 domain-containing protein</fullName>
    </recommendedName>
</protein>
<dbReference type="Gene3D" id="2.40.128.270">
    <property type="match status" value="1"/>
</dbReference>
<evidence type="ECO:0000313" key="3">
    <source>
        <dbReference type="Proteomes" id="UP000035860"/>
    </source>
</evidence>
<keyword evidence="3" id="KW-1185">Reference proteome</keyword>
<dbReference type="PROSITE" id="PS51257">
    <property type="entry name" value="PROKAR_LIPOPROTEIN"/>
    <property type="match status" value="1"/>
</dbReference>
<name>A0A066UEI1_9GAMM</name>
<evidence type="ECO:0000313" key="2">
    <source>
        <dbReference type="EMBL" id="KDN25811.1"/>
    </source>
</evidence>
<proteinExistence type="predicted"/>
<evidence type="ECO:0000259" key="1">
    <source>
        <dbReference type="Pfam" id="PF03724"/>
    </source>
</evidence>